<dbReference type="STRING" id="230819.A0A5C3L0A3"/>
<evidence type="ECO:0000256" key="2">
    <source>
        <dbReference type="ARBA" id="ARBA00009340"/>
    </source>
</evidence>
<comment type="function">
    <text evidence="5">Key component of the cytosolic iron-sulfur protein assembly (CIA) complex, a multiprotein complex that mediates the incorporation of iron-sulfur cluster into apoproteins specifically involved in DNA metabolism and genomic integrity. In the CIA complex, MMS19 acts as an adapter between early-acting CIA components and a subset of cellular target iron-sulfur proteins.</text>
</comment>
<evidence type="ECO:0000313" key="8">
    <source>
        <dbReference type="EMBL" id="TFK26217.1"/>
    </source>
</evidence>
<dbReference type="InterPro" id="IPR016024">
    <property type="entry name" value="ARM-type_fold"/>
</dbReference>
<protein>
    <recommendedName>
        <fullName evidence="5">MMS19 nucleotide excision repair protein</fullName>
    </recommendedName>
</protein>
<proteinExistence type="inferred from homology"/>
<name>A0A5C3L0A3_COPMA</name>
<evidence type="ECO:0000256" key="4">
    <source>
        <dbReference type="ARBA" id="ARBA00023242"/>
    </source>
</evidence>
<dbReference type="OrthoDB" id="342900at2759"/>
<keyword evidence="3" id="KW-0677">Repeat</keyword>
<dbReference type="InterPro" id="IPR039920">
    <property type="entry name" value="MMS19"/>
</dbReference>
<dbReference type="PANTHER" id="PTHR12891">
    <property type="entry name" value="DNA REPAIR/TRANSCRIPTION PROTEIN MET18/MMS19"/>
    <property type="match status" value="1"/>
</dbReference>
<keyword evidence="5" id="KW-0234">DNA repair</keyword>
<keyword evidence="5" id="KW-0227">DNA damage</keyword>
<dbReference type="InterPro" id="IPR011989">
    <property type="entry name" value="ARM-like"/>
</dbReference>
<keyword evidence="9" id="KW-1185">Reference proteome</keyword>
<dbReference type="InterPro" id="IPR024687">
    <property type="entry name" value="MMS19_C"/>
</dbReference>
<dbReference type="Pfam" id="PF12460">
    <property type="entry name" value="MMS19_C"/>
    <property type="match status" value="1"/>
</dbReference>
<gene>
    <name evidence="8" type="ORF">FA15DRAFT_588805</name>
</gene>
<evidence type="ECO:0000256" key="5">
    <source>
        <dbReference type="RuleBase" id="RU367072"/>
    </source>
</evidence>
<feature type="domain" description="MMS19 N-terminal" evidence="7">
    <location>
        <begin position="47"/>
        <end position="306"/>
    </location>
</feature>
<dbReference type="GO" id="GO:0016226">
    <property type="term" value="P:iron-sulfur cluster assembly"/>
    <property type="evidence" value="ECO:0007669"/>
    <property type="project" value="UniProtKB-UniRule"/>
</dbReference>
<evidence type="ECO:0000313" key="9">
    <source>
        <dbReference type="Proteomes" id="UP000307440"/>
    </source>
</evidence>
<evidence type="ECO:0000256" key="1">
    <source>
        <dbReference type="ARBA" id="ARBA00004123"/>
    </source>
</evidence>
<keyword evidence="4 5" id="KW-0539">Nucleus</keyword>
<sequence>MDSNSTERLVRTWMASKREEEVVQIVAGRPLPTHITAGTTTLLNVVKVSGEYLTSDENQIRLKGVELLSLILERLPPATLNRPTTRTLVGFYCNKLEDSETIIPALQGLETLVTLSNFGGPEASTVAEAIIRHVKTKALTQSHRFKVYTIIDALIANHRDCLKSMGLKFLDGYVSLVEGEKDPRNLLVVFAIDKVILIEFDISERVQTFYDLVFCYFPISFRPPPNNPGGITADDLRLALRQCVAATPSFGTLAIPHFLDNLVSGSRVAKRDTLETLTVALPIYGPAVARNFARTLWNSLKLEVFQPVDHPTEEQAVIVIQTLIKTIYSEGTETLDDEIQGLARNACEECLQILQEPEKSKAKVATRLLCSFMTTTPSVSRYTASQAIPHLTKLFVNPDEATSRAATLILLAEFIEAARDSSSHVDTGGLLLAPYKDDILGVLTSGLKAHNLLLPALGGLKGLITTKNLLSDEELRFVVHSVNEVIQDHPDQFEDTRDGVLELLASISDVAPSHIQELTLSLFFSALPDDAPPRDSVEQRVQYWKNLSALEALCTHPQLFETLVIRLSTKLELLCSPSHHPKDNEPSAAYAHAILKTLANVLTVKVIKGHTDVPKYIERLVSRLFNLFVYAALHSTEETHLIATDRRLLDVSAQIITLVVRTTSERRQEAYLKSLFLAFTTGDVAPISEGHFKVPSERLLVLDPKTPTVRRNLIVLFTAAIIPMHKNVDLGISDLNALSEEVLYYAVRVAENESQRTSATNFLAVLLNRKVLGLSQFLQTLQNKFWSDEVANAARPIASREVAVSIWTWISKALLVQNHPLAFQFSERLFEVFEDTNVNWSAAKAVGVIPKNDDVLTKQNHAVKILYAQKYVNKVLPRTIAGAKDSSNPEKQVAHLVALSSLIKSTPKATYASELPSLVPLLIRGLELPDPQIRNNVIETFLAAAEGDSPEKSLISEHASTLVSAMLRNCMASDMPSPKVRISALKYLGRLPGIIKSEVLNRYKSQVLLDLGKVLDDPKRSVRKEAVDAR</sequence>
<dbReference type="Pfam" id="PF14500">
    <property type="entry name" value="MMS19_N"/>
    <property type="match status" value="1"/>
</dbReference>
<dbReference type="GO" id="GO:0006281">
    <property type="term" value="P:DNA repair"/>
    <property type="evidence" value="ECO:0007669"/>
    <property type="project" value="UniProtKB-UniRule"/>
</dbReference>
<dbReference type="InterPro" id="IPR029240">
    <property type="entry name" value="MMS19_N"/>
</dbReference>
<reference evidence="8 9" key="1">
    <citation type="journal article" date="2019" name="Nat. Ecol. Evol.">
        <title>Megaphylogeny resolves global patterns of mushroom evolution.</title>
        <authorList>
            <person name="Varga T."/>
            <person name="Krizsan K."/>
            <person name="Foldi C."/>
            <person name="Dima B."/>
            <person name="Sanchez-Garcia M."/>
            <person name="Sanchez-Ramirez S."/>
            <person name="Szollosi G.J."/>
            <person name="Szarkandi J.G."/>
            <person name="Papp V."/>
            <person name="Albert L."/>
            <person name="Andreopoulos W."/>
            <person name="Angelini C."/>
            <person name="Antonin V."/>
            <person name="Barry K.W."/>
            <person name="Bougher N.L."/>
            <person name="Buchanan P."/>
            <person name="Buyck B."/>
            <person name="Bense V."/>
            <person name="Catcheside P."/>
            <person name="Chovatia M."/>
            <person name="Cooper J."/>
            <person name="Damon W."/>
            <person name="Desjardin D."/>
            <person name="Finy P."/>
            <person name="Geml J."/>
            <person name="Haridas S."/>
            <person name="Hughes K."/>
            <person name="Justo A."/>
            <person name="Karasinski D."/>
            <person name="Kautmanova I."/>
            <person name="Kiss B."/>
            <person name="Kocsube S."/>
            <person name="Kotiranta H."/>
            <person name="LaButti K.M."/>
            <person name="Lechner B.E."/>
            <person name="Liimatainen K."/>
            <person name="Lipzen A."/>
            <person name="Lukacs Z."/>
            <person name="Mihaltcheva S."/>
            <person name="Morgado L.N."/>
            <person name="Niskanen T."/>
            <person name="Noordeloos M.E."/>
            <person name="Ohm R.A."/>
            <person name="Ortiz-Santana B."/>
            <person name="Ovrebo C."/>
            <person name="Racz N."/>
            <person name="Riley R."/>
            <person name="Savchenko A."/>
            <person name="Shiryaev A."/>
            <person name="Soop K."/>
            <person name="Spirin V."/>
            <person name="Szebenyi C."/>
            <person name="Tomsovsky M."/>
            <person name="Tulloss R.E."/>
            <person name="Uehling J."/>
            <person name="Grigoriev I.V."/>
            <person name="Vagvolgyi C."/>
            <person name="Papp T."/>
            <person name="Martin F.M."/>
            <person name="Miettinen O."/>
            <person name="Hibbett D.S."/>
            <person name="Nagy L.G."/>
        </authorList>
    </citation>
    <scope>NUCLEOTIDE SEQUENCE [LARGE SCALE GENOMIC DNA]</scope>
    <source>
        <strain evidence="8 9">CBS 121175</strain>
    </source>
</reference>
<organism evidence="8 9">
    <name type="scientific">Coprinopsis marcescibilis</name>
    <name type="common">Agaric fungus</name>
    <name type="synonym">Psathyrella marcescibilis</name>
    <dbReference type="NCBI Taxonomy" id="230819"/>
    <lineage>
        <taxon>Eukaryota</taxon>
        <taxon>Fungi</taxon>
        <taxon>Dikarya</taxon>
        <taxon>Basidiomycota</taxon>
        <taxon>Agaricomycotina</taxon>
        <taxon>Agaricomycetes</taxon>
        <taxon>Agaricomycetidae</taxon>
        <taxon>Agaricales</taxon>
        <taxon>Agaricineae</taxon>
        <taxon>Psathyrellaceae</taxon>
        <taxon>Coprinopsis</taxon>
    </lineage>
</organism>
<dbReference type="GO" id="GO:0005634">
    <property type="term" value="C:nucleus"/>
    <property type="evidence" value="ECO:0007669"/>
    <property type="project" value="UniProtKB-SubCell"/>
</dbReference>
<dbReference type="AlphaFoldDB" id="A0A5C3L0A3"/>
<feature type="domain" description="MMS19 C-terminal" evidence="6">
    <location>
        <begin position="547"/>
        <end position="992"/>
    </location>
</feature>
<dbReference type="EMBL" id="ML210177">
    <property type="protein sequence ID" value="TFK26217.1"/>
    <property type="molecule type" value="Genomic_DNA"/>
</dbReference>
<dbReference type="GO" id="GO:0051604">
    <property type="term" value="P:protein maturation"/>
    <property type="evidence" value="ECO:0007669"/>
    <property type="project" value="UniProtKB-UniRule"/>
</dbReference>
<dbReference type="GO" id="GO:0097361">
    <property type="term" value="C:cytosolic [4Fe-4S] assembly targeting complex"/>
    <property type="evidence" value="ECO:0007669"/>
    <property type="project" value="UniProtKB-UniRule"/>
</dbReference>
<evidence type="ECO:0000259" key="7">
    <source>
        <dbReference type="Pfam" id="PF14500"/>
    </source>
</evidence>
<dbReference type="Proteomes" id="UP000307440">
    <property type="component" value="Unassembled WGS sequence"/>
</dbReference>
<dbReference type="Gene3D" id="1.25.10.10">
    <property type="entry name" value="Leucine-rich Repeat Variant"/>
    <property type="match status" value="2"/>
</dbReference>
<evidence type="ECO:0000256" key="3">
    <source>
        <dbReference type="ARBA" id="ARBA00022737"/>
    </source>
</evidence>
<dbReference type="SUPFAM" id="SSF48371">
    <property type="entry name" value="ARM repeat"/>
    <property type="match status" value="2"/>
</dbReference>
<evidence type="ECO:0000259" key="6">
    <source>
        <dbReference type="Pfam" id="PF12460"/>
    </source>
</evidence>
<comment type="subcellular location">
    <subcellularLocation>
        <location evidence="1 5">Nucleus</location>
    </subcellularLocation>
</comment>
<accession>A0A5C3L0A3</accession>
<dbReference type="PANTHER" id="PTHR12891:SF0">
    <property type="entry name" value="MMS19 NUCLEOTIDE EXCISION REPAIR PROTEIN HOMOLOG"/>
    <property type="match status" value="1"/>
</dbReference>
<comment type="similarity">
    <text evidence="2 5">Belongs to the MET18/MMS19 family.</text>
</comment>